<feature type="non-terminal residue" evidence="2">
    <location>
        <position position="1"/>
    </location>
</feature>
<feature type="compositionally biased region" description="Basic and acidic residues" evidence="1">
    <location>
        <begin position="38"/>
        <end position="55"/>
    </location>
</feature>
<dbReference type="Proteomes" id="UP000663866">
    <property type="component" value="Unassembled WGS sequence"/>
</dbReference>
<reference evidence="2" key="1">
    <citation type="submission" date="2021-02" db="EMBL/GenBank/DDBJ databases">
        <authorList>
            <person name="Nowell W R."/>
        </authorList>
    </citation>
    <scope>NUCLEOTIDE SEQUENCE</scope>
</reference>
<proteinExistence type="predicted"/>
<accession>A0A821EW53</accession>
<name>A0A821EW53_9BILA</name>
<comment type="caution">
    <text evidence="2">The sequence shown here is derived from an EMBL/GenBank/DDBJ whole genome shotgun (WGS) entry which is preliminary data.</text>
</comment>
<dbReference type="AlphaFoldDB" id="A0A821EW53"/>
<keyword evidence="3" id="KW-1185">Reference proteome</keyword>
<evidence type="ECO:0000313" key="3">
    <source>
        <dbReference type="Proteomes" id="UP000663866"/>
    </source>
</evidence>
<gene>
    <name evidence="2" type="ORF">OVN521_LOCUS46612</name>
</gene>
<evidence type="ECO:0000313" key="2">
    <source>
        <dbReference type="EMBL" id="CAF4643809.1"/>
    </source>
</evidence>
<protein>
    <submittedName>
        <fullName evidence="2">Uncharacterized protein</fullName>
    </submittedName>
</protein>
<feature type="region of interest" description="Disordered" evidence="1">
    <location>
        <begin position="1"/>
        <end position="83"/>
    </location>
</feature>
<organism evidence="2 3">
    <name type="scientific">Rotaria magnacalcarata</name>
    <dbReference type="NCBI Taxonomy" id="392030"/>
    <lineage>
        <taxon>Eukaryota</taxon>
        <taxon>Metazoa</taxon>
        <taxon>Spiralia</taxon>
        <taxon>Gnathifera</taxon>
        <taxon>Rotifera</taxon>
        <taxon>Eurotatoria</taxon>
        <taxon>Bdelloidea</taxon>
        <taxon>Philodinida</taxon>
        <taxon>Philodinidae</taxon>
        <taxon>Rotaria</taxon>
    </lineage>
</organism>
<dbReference type="EMBL" id="CAJOBG010084592">
    <property type="protein sequence ID" value="CAF4643809.1"/>
    <property type="molecule type" value="Genomic_DNA"/>
</dbReference>
<evidence type="ECO:0000256" key="1">
    <source>
        <dbReference type="SAM" id="MobiDB-lite"/>
    </source>
</evidence>
<sequence>QGTKSGDGDNAGFSGCGGRVGKAGKLSISDTQGNLYELPKDRIRQDDGLPGKDPDLLSSSSPKGGEGGDPTIIGMNQIRNRLI</sequence>